<dbReference type="PANTHER" id="PTHR30408:SF12">
    <property type="entry name" value="TYPE I RESTRICTION ENZYME MJAVIII SPECIFICITY SUBUNIT"/>
    <property type="match status" value="1"/>
</dbReference>
<protein>
    <recommendedName>
        <fullName evidence="5">Type I restriction modification DNA specificity domain-containing protein</fullName>
    </recommendedName>
</protein>
<sequence length="388" mass="42987">MLRPFNLRGLRSDAAEIVYLSPGFIAQQGLKTFKRGDIAFARVGDVGCGVVIQAEVTISPNVIVASLKQGAVDPFFATVFFNTRFGRLQMEGAIKVVAQPTISTEIIKELRLPVFSEDFQKSVKQAFLKSEQLQDEANRLATQSEQTLLHALNLDSWQPPEPLTYTRRASDAFAAKRLDAEYFQPKYQSLRDSLSAKFELQTLEQIGKITKGITIPYSEDGPVPIIRSGDLKDLEDDGKFLRAASDSPIFKLHRGDVLISSIGFGSIGKVQVFDKPGTFGTVSEVTVIRQNRLNPYYLHFYLRSIAGQLQIERFITGATGQLHLYPKDVGKFFVPLIPEADQAKLEELAKTAKAARAKAKKLLERAKRAVEVAIESSESVALSYLNGD</sequence>
<evidence type="ECO:0000256" key="1">
    <source>
        <dbReference type="ARBA" id="ARBA00010923"/>
    </source>
</evidence>
<gene>
    <name evidence="6" type="ORF">GURASL_16780</name>
</gene>
<feature type="coiled-coil region" evidence="4">
    <location>
        <begin position="345"/>
        <end position="376"/>
    </location>
</feature>
<dbReference type="Gene3D" id="3.90.220.20">
    <property type="entry name" value="DNA methylase specificity domains"/>
    <property type="match status" value="2"/>
</dbReference>
<dbReference type="RefSeq" id="WP_282003402.1">
    <property type="nucleotide sequence ID" value="NZ_AP027151.1"/>
</dbReference>
<keyword evidence="2" id="KW-0680">Restriction system</keyword>
<dbReference type="InterPro" id="IPR000055">
    <property type="entry name" value="Restrct_endonuc_typeI_TRD"/>
</dbReference>
<accession>A0ABN6VUB6</accession>
<evidence type="ECO:0000259" key="5">
    <source>
        <dbReference type="Pfam" id="PF01420"/>
    </source>
</evidence>
<dbReference type="InterPro" id="IPR044946">
    <property type="entry name" value="Restrct_endonuc_typeI_TRD_sf"/>
</dbReference>
<dbReference type="EMBL" id="AP027151">
    <property type="protein sequence ID" value="BDV42755.1"/>
    <property type="molecule type" value="Genomic_DNA"/>
</dbReference>
<evidence type="ECO:0000256" key="2">
    <source>
        <dbReference type="ARBA" id="ARBA00022747"/>
    </source>
</evidence>
<keyword evidence="4" id="KW-0175">Coiled coil</keyword>
<dbReference type="Proteomes" id="UP001317705">
    <property type="component" value="Chromosome"/>
</dbReference>
<evidence type="ECO:0000313" key="6">
    <source>
        <dbReference type="EMBL" id="BDV42755.1"/>
    </source>
</evidence>
<evidence type="ECO:0000256" key="4">
    <source>
        <dbReference type="SAM" id="Coils"/>
    </source>
</evidence>
<name>A0ABN6VUB6_9BACT</name>
<dbReference type="SUPFAM" id="SSF116734">
    <property type="entry name" value="DNA methylase specificity domain"/>
    <property type="match status" value="2"/>
</dbReference>
<dbReference type="Pfam" id="PF01420">
    <property type="entry name" value="Methylase_S"/>
    <property type="match status" value="1"/>
</dbReference>
<organism evidence="6 7">
    <name type="scientific">Geotalea uraniireducens</name>
    <dbReference type="NCBI Taxonomy" id="351604"/>
    <lineage>
        <taxon>Bacteria</taxon>
        <taxon>Pseudomonadati</taxon>
        <taxon>Thermodesulfobacteriota</taxon>
        <taxon>Desulfuromonadia</taxon>
        <taxon>Geobacterales</taxon>
        <taxon>Geobacteraceae</taxon>
        <taxon>Geotalea</taxon>
    </lineage>
</organism>
<feature type="domain" description="Type I restriction modification DNA specificity" evidence="5">
    <location>
        <begin position="198"/>
        <end position="342"/>
    </location>
</feature>
<dbReference type="InterPro" id="IPR052021">
    <property type="entry name" value="Type-I_RS_S_subunit"/>
</dbReference>
<evidence type="ECO:0000313" key="7">
    <source>
        <dbReference type="Proteomes" id="UP001317705"/>
    </source>
</evidence>
<evidence type="ECO:0000256" key="3">
    <source>
        <dbReference type="ARBA" id="ARBA00023125"/>
    </source>
</evidence>
<dbReference type="PANTHER" id="PTHR30408">
    <property type="entry name" value="TYPE-1 RESTRICTION ENZYME ECOKI SPECIFICITY PROTEIN"/>
    <property type="match status" value="1"/>
</dbReference>
<reference evidence="6 7" key="1">
    <citation type="submission" date="2022-12" db="EMBL/GenBank/DDBJ databases">
        <title>Polyphasic characterization of Geotalea uranireducens NIT-SL11 newly isolated from a complex of sewage sludge and microbially reduced graphene oxide.</title>
        <authorList>
            <person name="Xie L."/>
            <person name="Yoshida N."/>
            <person name="Meng L."/>
        </authorList>
    </citation>
    <scope>NUCLEOTIDE SEQUENCE [LARGE SCALE GENOMIC DNA]</scope>
    <source>
        <strain evidence="6 7">NIT-SL11</strain>
    </source>
</reference>
<keyword evidence="7" id="KW-1185">Reference proteome</keyword>
<keyword evidence="3" id="KW-0238">DNA-binding</keyword>
<comment type="similarity">
    <text evidence="1">Belongs to the type-I restriction system S methylase family.</text>
</comment>
<proteinExistence type="inferred from homology"/>